<dbReference type="PANTHER" id="PTHR33258">
    <property type="entry name" value="TRANSPOSASE INSL FOR INSERTION SEQUENCE ELEMENT IS186A-RELATED"/>
    <property type="match status" value="1"/>
</dbReference>
<keyword evidence="5" id="KW-0812">Transmembrane</keyword>
<evidence type="ECO:0000256" key="2">
    <source>
        <dbReference type="ARBA" id="ARBA00022578"/>
    </source>
</evidence>
<dbReference type="SUPFAM" id="SSF53098">
    <property type="entry name" value="Ribonuclease H-like"/>
    <property type="match status" value="1"/>
</dbReference>
<dbReference type="OrthoDB" id="279773at2"/>
<dbReference type="GO" id="GO:0006313">
    <property type="term" value="P:DNA transposition"/>
    <property type="evidence" value="ECO:0007669"/>
    <property type="project" value="InterPro"/>
</dbReference>
<dbReference type="PANTHER" id="PTHR33258:SF1">
    <property type="entry name" value="TRANSPOSASE INSL FOR INSERTION SEQUENCE ELEMENT IS186A-RELATED"/>
    <property type="match status" value="1"/>
</dbReference>
<evidence type="ECO:0000256" key="1">
    <source>
        <dbReference type="ARBA" id="ARBA00010075"/>
    </source>
</evidence>
<dbReference type="InterPro" id="IPR012337">
    <property type="entry name" value="RNaseH-like_sf"/>
</dbReference>
<feature type="transmembrane region" description="Helical" evidence="5">
    <location>
        <begin position="333"/>
        <end position="353"/>
    </location>
</feature>
<evidence type="ECO:0000259" key="7">
    <source>
        <dbReference type="Pfam" id="PF14294"/>
    </source>
</evidence>
<dbReference type="NCBIfam" id="NF033592">
    <property type="entry name" value="transpos_IS4_1"/>
    <property type="match status" value="1"/>
</dbReference>
<dbReference type="KEGG" id="pbu:L21SP3_02217"/>
<protein>
    <submittedName>
        <fullName evidence="8">Transposase</fullName>
    </submittedName>
</protein>
<dbReference type="GO" id="GO:0003677">
    <property type="term" value="F:DNA binding"/>
    <property type="evidence" value="ECO:0007669"/>
    <property type="project" value="UniProtKB-KW"/>
</dbReference>
<dbReference type="InterPro" id="IPR002559">
    <property type="entry name" value="Transposase_11"/>
</dbReference>
<dbReference type="RefSeq" id="WP_077541545.1">
    <property type="nucleotide sequence ID" value="NZ_CP019633.1"/>
</dbReference>
<evidence type="ECO:0000313" key="9">
    <source>
        <dbReference type="Proteomes" id="UP000188273"/>
    </source>
</evidence>
<evidence type="ECO:0000256" key="4">
    <source>
        <dbReference type="ARBA" id="ARBA00023172"/>
    </source>
</evidence>
<evidence type="ECO:0000259" key="6">
    <source>
        <dbReference type="Pfam" id="PF01609"/>
    </source>
</evidence>
<keyword evidence="2" id="KW-0815">Transposition</keyword>
<dbReference type="InterPro" id="IPR025399">
    <property type="entry name" value="DUF4372"/>
</dbReference>
<dbReference type="STRING" id="1940790.L21SP3_02217"/>
<keyword evidence="5" id="KW-1133">Transmembrane helix</keyword>
<dbReference type="Pfam" id="PF14294">
    <property type="entry name" value="DUF4372"/>
    <property type="match status" value="1"/>
</dbReference>
<dbReference type="EMBL" id="CP019633">
    <property type="protein sequence ID" value="AQQ10385.1"/>
    <property type="molecule type" value="Genomic_DNA"/>
</dbReference>
<dbReference type="InterPro" id="IPR047952">
    <property type="entry name" value="Transpos_IS4"/>
</dbReference>
<sequence length="407" mass="46470">MKTTKHNFTVLNQICNLIPSFLVTKLAKKHGIDKQARSFSPWSHIVSMLHLHLAHSLSLNDVADTLRNHCGVLTTIRKASPPSRNGLSHANRTRDPAMAEDLFWQVLSHIKSKFPSFGYGHRYSGLPRRFKRAIFAVDSTTIQLVANCIDWAKHRRRKAAAKCHMQLNLQTFLPNFAIVKEASTHDSTEAYNLCSNLKDGEIAVFDKAYVDFEHLYELDNRGVFWVTRAKENMRYNVICNNTSSKGNIIADYIIELETPKSKEAYPQQLRLVVADVEIDGKIRTMSFITNNTVWAPSSICDLYKSRWGIEVFFKQIKQTLQLSDFLGHSQNAILWQVWMALLAYILIRFISYIGEWKGSFSRLFTLLRGVLFSRLDAFSVMEACGTARGSPRMISSPQRAYLPGFEP</sequence>
<keyword evidence="3" id="KW-0238">DNA-binding</keyword>
<accession>A0A1Q2HSY3</accession>
<name>A0A1Q2HSY3_9BACT</name>
<evidence type="ECO:0000256" key="5">
    <source>
        <dbReference type="SAM" id="Phobius"/>
    </source>
</evidence>
<dbReference type="Proteomes" id="UP000188273">
    <property type="component" value="Chromosome"/>
</dbReference>
<dbReference type="Pfam" id="PF01609">
    <property type="entry name" value="DDE_Tnp_1"/>
    <property type="match status" value="1"/>
</dbReference>
<keyword evidence="4" id="KW-0233">DNA recombination</keyword>
<evidence type="ECO:0000313" key="8">
    <source>
        <dbReference type="EMBL" id="AQQ10385.1"/>
    </source>
</evidence>
<feature type="domain" description="DUF4372" evidence="7">
    <location>
        <begin position="6"/>
        <end position="69"/>
    </location>
</feature>
<reference evidence="9" key="1">
    <citation type="submission" date="2017-02" db="EMBL/GenBank/DDBJ databases">
        <title>Comparative genomics and description of representatives of a novel lineage of planctomycetes thriving in anoxic sediments.</title>
        <authorList>
            <person name="Spring S."/>
            <person name="Bunk B."/>
            <person name="Sproer C."/>
            <person name="Klenk H.-P."/>
        </authorList>
    </citation>
    <scope>NUCLEOTIDE SEQUENCE [LARGE SCALE GENOMIC DNA]</scope>
    <source>
        <strain evidence="9">L21-RPul-D3</strain>
    </source>
</reference>
<feature type="domain" description="Transposase IS4-like" evidence="6">
    <location>
        <begin position="131"/>
        <end position="346"/>
    </location>
</feature>
<evidence type="ECO:0000256" key="3">
    <source>
        <dbReference type="ARBA" id="ARBA00023125"/>
    </source>
</evidence>
<proteinExistence type="inferred from homology"/>
<keyword evidence="5" id="KW-0472">Membrane</keyword>
<dbReference type="GO" id="GO:0004803">
    <property type="term" value="F:transposase activity"/>
    <property type="evidence" value="ECO:0007669"/>
    <property type="project" value="InterPro"/>
</dbReference>
<gene>
    <name evidence="8" type="ORF">L21SP3_02217</name>
</gene>
<dbReference type="AlphaFoldDB" id="A0A1Q2HSY3"/>
<comment type="similarity">
    <text evidence="1">Belongs to the transposase 11 family.</text>
</comment>
<organism evidence="8 9">
    <name type="scientific">Sedimentisphaera cyanobacteriorum</name>
    <dbReference type="NCBI Taxonomy" id="1940790"/>
    <lineage>
        <taxon>Bacteria</taxon>
        <taxon>Pseudomonadati</taxon>
        <taxon>Planctomycetota</taxon>
        <taxon>Phycisphaerae</taxon>
        <taxon>Sedimentisphaerales</taxon>
        <taxon>Sedimentisphaeraceae</taxon>
        <taxon>Sedimentisphaera</taxon>
    </lineage>
</organism>
<keyword evidence="9" id="KW-1185">Reference proteome</keyword>